<keyword evidence="1" id="KW-0812">Transmembrane</keyword>
<protein>
    <submittedName>
        <fullName evidence="2">Uncharacterized protein</fullName>
    </submittedName>
</protein>
<evidence type="ECO:0000313" key="3">
    <source>
        <dbReference type="Proteomes" id="UP000318801"/>
    </source>
</evidence>
<reference evidence="2 3" key="1">
    <citation type="submission" date="2019-06" db="EMBL/GenBank/DDBJ databases">
        <authorList>
            <person name="Li M."/>
        </authorList>
    </citation>
    <scope>NUCLEOTIDE SEQUENCE [LARGE SCALE GENOMIC DNA]</scope>
    <source>
        <strain evidence="2 3">BGMRC2036</strain>
    </source>
</reference>
<dbReference type="EMBL" id="VHLG01000003">
    <property type="protein sequence ID" value="TPW31456.1"/>
    <property type="molecule type" value="Genomic_DNA"/>
</dbReference>
<proteinExistence type="predicted"/>
<accession>A0A506UDH4</accession>
<sequence length="92" mass="10033">MFDKIESMVIALASAAVGAAVVVILGVVIFIPRAHHQGVLDERAAVARKALEAWQDRTKDDAKLQAMSPYDLCVSYVGRVPECNELRALPQK</sequence>
<name>A0A506UDH4_9HYPH</name>
<evidence type="ECO:0000256" key="1">
    <source>
        <dbReference type="SAM" id="Phobius"/>
    </source>
</evidence>
<dbReference type="Proteomes" id="UP000318801">
    <property type="component" value="Unassembled WGS sequence"/>
</dbReference>
<gene>
    <name evidence="2" type="ORF">FJU08_06765</name>
</gene>
<dbReference type="AlphaFoldDB" id="A0A506UDH4"/>
<comment type="caution">
    <text evidence="2">The sequence shown here is derived from an EMBL/GenBank/DDBJ whole genome shotgun (WGS) entry which is preliminary data.</text>
</comment>
<keyword evidence="3" id="KW-1185">Reference proteome</keyword>
<keyword evidence="1" id="KW-1133">Transmembrane helix</keyword>
<organism evidence="2 3">
    <name type="scientific">Martelella alba</name>
    <dbReference type="NCBI Taxonomy" id="2590451"/>
    <lineage>
        <taxon>Bacteria</taxon>
        <taxon>Pseudomonadati</taxon>
        <taxon>Pseudomonadota</taxon>
        <taxon>Alphaproteobacteria</taxon>
        <taxon>Hyphomicrobiales</taxon>
        <taxon>Aurantimonadaceae</taxon>
        <taxon>Martelella</taxon>
    </lineage>
</organism>
<evidence type="ECO:0000313" key="2">
    <source>
        <dbReference type="EMBL" id="TPW31456.1"/>
    </source>
</evidence>
<dbReference type="RefSeq" id="WP_141148226.1">
    <property type="nucleotide sequence ID" value="NZ_VHLG01000003.1"/>
</dbReference>
<feature type="transmembrane region" description="Helical" evidence="1">
    <location>
        <begin position="7"/>
        <end position="31"/>
    </location>
</feature>
<keyword evidence="1" id="KW-0472">Membrane</keyword>
<dbReference type="OrthoDB" id="8455436at2"/>